<organism evidence="2 3">
    <name type="scientific">Echinicola jeungdonensis</name>
    <dbReference type="NCBI Taxonomy" id="709343"/>
    <lineage>
        <taxon>Bacteria</taxon>
        <taxon>Pseudomonadati</taxon>
        <taxon>Bacteroidota</taxon>
        <taxon>Cytophagia</taxon>
        <taxon>Cytophagales</taxon>
        <taxon>Cyclobacteriaceae</taxon>
        <taxon>Echinicola</taxon>
    </lineage>
</organism>
<reference evidence="2 3" key="1">
    <citation type="submission" date="2024-09" db="EMBL/GenBank/DDBJ databases">
        <authorList>
            <person name="Sun Q."/>
            <person name="Mori K."/>
        </authorList>
    </citation>
    <scope>NUCLEOTIDE SEQUENCE [LARGE SCALE GENOMIC DNA]</scope>
    <source>
        <strain evidence="2 3">CECT 7682</strain>
    </source>
</reference>
<keyword evidence="1" id="KW-0812">Transmembrane</keyword>
<keyword evidence="3" id="KW-1185">Reference proteome</keyword>
<keyword evidence="1" id="KW-1133">Transmembrane helix</keyword>
<evidence type="ECO:0000256" key="1">
    <source>
        <dbReference type="SAM" id="Phobius"/>
    </source>
</evidence>
<feature type="transmembrane region" description="Helical" evidence="1">
    <location>
        <begin position="269"/>
        <end position="291"/>
    </location>
</feature>
<dbReference type="EMBL" id="JBHMEW010000060">
    <property type="protein sequence ID" value="MFB9212312.1"/>
    <property type="molecule type" value="Genomic_DNA"/>
</dbReference>
<feature type="transmembrane region" description="Helical" evidence="1">
    <location>
        <begin position="382"/>
        <end position="402"/>
    </location>
</feature>
<evidence type="ECO:0000313" key="3">
    <source>
        <dbReference type="Proteomes" id="UP001589654"/>
    </source>
</evidence>
<feature type="transmembrane region" description="Helical" evidence="1">
    <location>
        <begin position="312"/>
        <end position="331"/>
    </location>
</feature>
<evidence type="ECO:0000313" key="2">
    <source>
        <dbReference type="EMBL" id="MFB9212312.1"/>
    </source>
</evidence>
<feature type="transmembrane region" description="Helical" evidence="1">
    <location>
        <begin position="91"/>
        <end position="109"/>
    </location>
</feature>
<feature type="transmembrane region" description="Helical" evidence="1">
    <location>
        <begin position="145"/>
        <end position="165"/>
    </location>
</feature>
<protein>
    <recommendedName>
        <fullName evidence="4">Tetratricopeptide repeat protein</fullName>
    </recommendedName>
</protein>
<keyword evidence="1" id="KW-0472">Membrane</keyword>
<dbReference type="InterPro" id="IPR011990">
    <property type="entry name" value="TPR-like_helical_dom_sf"/>
</dbReference>
<feature type="transmembrane region" description="Helical" evidence="1">
    <location>
        <begin position="205"/>
        <end position="231"/>
    </location>
</feature>
<evidence type="ECO:0008006" key="4">
    <source>
        <dbReference type="Google" id="ProtNLM"/>
    </source>
</evidence>
<comment type="caution">
    <text evidence="2">The sequence shown here is derived from an EMBL/GenBank/DDBJ whole genome shotgun (WGS) entry which is preliminary data.</text>
</comment>
<feature type="transmembrane region" description="Helical" evidence="1">
    <location>
        <begin position="174"/>
        <end position="193"/>
    </location>
</feature>
<feature type="transmembrane region" description="Helical" evidence="1">
    <location>
        <begin position="12"/>
        <end position="34"/>
    </location>
</feature>
<gene>
    <name evidence="2" type="ORF">ACFFUR_10895</name>
</gene>
<proteinExistence type="predicted"/>
<dbReference type="Proteomes" id="UP001589654">
    <property type="component" value="Unassembled WGS sequence"/>
</dbReference>
<dbReference type="Gene3D" id="1.25.40.10">
    <property type="entry name" value="Tetratricopeptide repeat domain"/>
    <property type="match status" value="1"/>
</dbReference>
<feature type="transmembrane region" description="Helical" evidence="1">
    <location>
        <begin position="116"/>
        <end position="139"/>
    </location>
</feature>
<feature type="transmembrane region" description="Helical" evidence="1">
    <location>
        <begin position="243"/>
        <end position="263"/>
    </location>
</feature>
<feature type="transmembrane region" description="Helical" evidence="1">
    <location>
        <begin position="343"/>
        <end position="361"/>
    </location>
</feature>
<dbReference type="SUPFAM" id="SSF48452">
    <property type="entry name" value="TPR-like"/>
    <property type="match status" value="1"/>
</dbReference>
<sequence>MPLISPEKINKTVFKGLPIIITVIGSFLLVYQYFFQLGHSMPIEPGVFTEMVKVPLDYFQWPPHTYSLEVNNHLLFQNFESLPPLSHTTQVLVFGGLFWVLVSLGTTLISTFKRWYFIASMILVIILLTLSGVNALNIGSISSNFALIILIIGLVAPAMFIHVFGENWSLLRRLILVFPISLLTIASLIYFSPVQDPALLFAENITLMGLGITSLFLLYIGHAVIGALFIFLANLNQDVGIKISLHLTFFTLLYLGAMVLFLLDLNGSIELPFAIPSLFWFFIFVGFLGWIETRKKIKQFSQPYKSPLVGQSLFWIGFGISALVFWKAGFSQNRPMMDFLNHWFTYTQISLSLLFFIYTMANFSGYMDSGNPIEKVIFRPKFFAYYHMRLGAAIALLSLIVYTDGIIAPQLSTSSTNFSADYYYATNRPLEARILYENSWARYRRNDKAKNAVAHLYLIEKQPTLALEHLNESLAQNPNINDIILLSSLVHKRGEYFDAVFYLEKGLEFFPDSPILKNNLALMLSKGNKGEEAYQLLSQIASPSNTILANTIGIQAKHLRHLEVEIPTKNDPISQTNHLAYKNRLGDFSDFQISPDTSRHLELITLAALRNQWTNKVHQSLAKDIGLVDTLLKTPSTPNAEEELRITRVIRSYQSQDINSALKYLNGLAFNFSNSAGYYHSLSAYILIGQGDFKRAALELLLAEEKGFENFQQKHLPILYFGNQPNEAFRIQKQYELEFPSWMIFDENGDLKENEQSKFFNFLAHLIEQVKSNILPALETIDTPKLKAILANEILWKKGHWLEKEEIQQMINLVKTGMKSQEGQAFFQEMNQVMLKKTKPENAQLLLNKGMIPSSGKMDSNPYNTFMVMEAMNNAQSDEEKYKILREAADFNRDPLLWLEMIKYSRKIGLAHYGTAALQQLSQWVEPKTLEKLQLQTF</sequence>
<name>A0ABV5J666_9BACT</name>
<accession>A0ABV5J666</accession>
<dbReference type="RefSeq" id="WP_290248327.1">
    <property type="nucleotide sequence ID" value="NZ_JAUFQT010000001.1"/>
</dbReference>